<proteinExistence type="predicted"/>
<comment type="caution">
    <text evidence="2">The sequence shown here is derived from an EMBL/GenBank/DDBJ whole genome shotgun (WGS) entry which is preliminary data.</text>
</comment>
<name>A0A1J5QBF3_9ZZZZ</name>
<evidence type="ECO:0000313" key="2">
    <source>
        <dbReference type="EMBL" id="OIQ77244.1"/>
    </source>
</evidence>
<evidence type="ECO:0000256" key="1">
    <source>
        <dbReference type="SAM" id="MobiDB-lite"/>
    </source>
</evidence>
<protein>
    <submittedName>
        <fullName evidence="2">Uncharacterized protein</fullName>
    </submittedName>
</protein>
<dbReference type="AlphaFoldDB" id="A0A1J5QBF3"/>
<reference evidence="2" key="1">
    <citation type="submission" date="2016-10" db="EMBL/GenBank/DDBJ databases">
        <title>Sequence of Gallionella enrichment culture.</title>
        <authorList>
            <person name="Poehlein A."/>
            <person name="Muehling M."/>
            <person name="Daniel R."/>
        </authorList>
    </citation>
    <scope>NUCLEOTIDE SEQUENCE</scope>
</reference>
<feature type="region of interest" description="Disordered" evidence="1">
    <location>
        <begin position="18"/>
        <end position="51"/>
    </location>
</feature>
<sequence length="127" mass="12316">MEQRSWIGHRAIVAATSGLGSWSSGGSAVGRGGAKGDGKGADGADGADADSADSADIAVAAAVGRACGAAETSRGPTSWRNSCTALSEAGMSGTRAATTGTPERTVVWSTGASVSHADSSWASQTTA</sequence>
<dbReference type="EMBL" id="MLJW01001662">
    <property type="protein sequence ID" value="OIQ77244.1"/>
    <property type="molecule type" value="Genomic_DNA"/>
</dbReference>
<accession>A0A1J5QBF3</accession>
<gene>
    <name evidence="2" type="ORF">GALL_410600</name>
</gene>
<organism evidence="2">
    <name type="scientific">mine drainage metagenome</name>
    <dbReference type="NCBI Taxonomy" id="410659"/>
    <lineage>
        <taxon>unclassified sequences</taxon>
        <taxon>metagenomes</taxon>
        <taxon>ecological metagenomes</taxon>
    </lineage>
</organism>